<comment type="subunit">
    <text evidence="9">Homodimer.</text>
</comment>
<dbReference type="SUPFAM" id="SSF53067">
    <property type="entry name" value="Actin-like ATPase domain"/>
    <property type="match status" value="2"/>
</dbReference>
<keyword evidence="2 9" id="KW-0963">Cytoplasm</keyword>
<dbReference type="PROSITE" id="PS01076">
    <property type="entry name" value="ACETATE_KINASE_2"/>
    <property type="match status" value="1"/>
</dbReference>
<keyword evidence="8 9" id="KW-0460">Magnesium</keyword>
<dbReference type="PANTHER" id="PTHR21060:SF21">
    <property type="entry name" value="ACETATE KINASE"/>
    <property type="match status" value="1"/>
</dbReference>
<dbReference type="GO" id="GO:0006085">
    <property type="term" value="P:acetyl-CoA biosynthetic process"/>
    <property type="evidence" value="ECO:0007669"/>
    <property type="project" value="UniProtKB-UniRule"/>
</dbReference>
<dbReference type="PROSITE" id="PS01075">
    <property type="entry name" value="ACETATE_KINASE_1"/>
    <property type="match status" value="1"/>
</dbReference>
<evidence type="ECO:0000256" key="8">
    <source>
        <dbReference type="ARBA" id="ARBA00022842"/>
    </source>
</evidence>
<dbReference type="InterPro" id="IPR000890">
    <property type="entry name" value="Aliphatic_acid_kin_short-chain"/>
</dbReference>
<dbReference type="Pfam" id="PF00871">
    <property type="entry name" value="Acetate_kinase"/>
    <property type="match status" value="1"/>
</dbReference>
<dbReference type="AlphaFoldDB" id="A0A4Y8SJ41"/>
<keyword evidence="6 9" id="KW-0418">Kinase</keyword>
<evidence type="ECO:0000256" key="7">
    <source>
        <dbReference type="ARBA" id="ARBA00022840"/>
    </source>
</evidence>
<comment type="function">
    <text evidence="9">Catalyzes the formation of acetyl phosphate from acetate and ATP. Can also catalyze the reverse reaction.</text>
</comment>
<comment type="catalytic activity">
    <reaction evidence="9">
        <text>acetate + ATP = acetyl phosphate + ADP</text>
        <dbReference type="Rhea" id="RHEA:11352"/>
        <dbReference type="ChEBI" id="CHEBI:22191"/>
        <dbReference type="ChEBI" id="CHEBI:30089"/>
        <dbReference type="ChEBI" id="CHEBI:30616"/>
        <dbReference type="ChEBI" id="CHEBI:456216"/>
        <dbReference type="EC" id="2.7.2.1"/>
    </reaction>
</comment>
<dbReference type="PIRSF" id="PIRSF000722">
    <property type="entry name" value="Acetate_prop_kin"/>
    <property type="match status" value="1"/>
</dbReference>
<organism evidence="11 12">
    <name type="scientific">Mucilaginibacter psychrotolerans</name>
    <dbReference type="NCBI Taxonomy" id="1524096"/>
    <lineage>
        <taxon>Bacteria</taxon>
        <taxon>Pseudomonadati</taxon>
        <taxon>Bacteroidota</taxon>
        <taxon>Sphingobacteriia</taxon>
        <taxon>Sphingobacteriales</taxon>
        <taxon>Sphingobacteriaceae</taxon>
        <taxon>Mucilaginibacter</taxon>
    </lineage>
</organism>
<keyword evidence="5 9" id="KW-0547">Nucleotide-binding</keyword>
<keyword evidence="12" id="KW-1185">Reference proteome</keyword>
<dbReference type="InterPro" id="IPR043129">
    <property type="entry name" value="ATPase_NBD"/>
</dbReference>
<gene>
    <name evidence="9" type="primary">ackA</name>
    <name evidence="11" type="ORF">E2R66_08660</name>
</gene>
<dbReference type="PRINTS" id="PR00471">
    <property type="entry name" value="ACETATEKNASE"/>
</dbReference>
<protein>
    <recommendedName>
        <fullName evidence="9">Acetate kinase</fullName>
        <ecNumber evidence="9">2.7.2.1</ecNumber>
    </recommendedName>
    <alternativeName>
        <fullName evidence="9">Acetokinase</fullName>
    </alternativeName>
</protein>
<dbReference type="GO" id="GO:0008776">
    <property type="term" value="F:acetate kinase activity"/>
    <property type="evidence" value="ECO:0007669"/>
    <property type="project" value="UniProtKB-UniRule"/>
</dbReference>
<dbReference type="GO" id="GO:0000287">
    <property type="term" value="F:magnesium ion binding"/>
    <property type="evidence" value="ECO:0007669"/>
    <property type="project" value="UniProtKB-UniRule"/>
</dbReference>
<feature type="binding site" evidence="9">
    <location>
        <position position="93"/>
    </location>
    <ligand>
        <name>substrate</name>
    </ligand>
</feature>
<name>A0A4Y8SJ41_9SPHI</name>
<evidence type="ECO:0000313" key="12">
    <source>
        <dbReference type="Proteomes" id="UP000297540"/>
    </source>
</evidence>
<evidence type="ECO:0000256" key="4">
    <source>
        <dbReference type="ARBA" id="ARBA00022723"/>
    </source>
</evidence>
<comment type="caution">
    <text evidence="11">The sequence shown here is derived from an EMBL/GenBank/DDBJ whole genome shotgun (WGS) entry which is preliminary data.</text>
</comment>
<comment type="subcellular location">
    <subcellularLocation>
        <location evidence="9">Cytoplasm</location>
    </subcellularLocation>
</comment>
<feature type="binding site" evidence="9">
    <location>
        <position position="13"/>
    </location>
    <ligand>
        <name>Mg(2+)</name>
        <dbReference type="ChEBI" id="CHEBI:18420"/>
    </ligand>
</feature>
<proteinExistence type="inferred from homology"/>
<feature type="binding site" evidence="9">
    <location>
        <position position="380"/>
    </location>
    <ligand>
        <name>Mg(2+)</name>
        <dbReference type="ChEBI" id="CHEBI:18420"/>
    </ligand>
</feature>
<keyword evidence="7 9" id="KW-0067">ATP-binding</keyword>
<feature type="site" description="Transition state stabilizer" evidence="9">
    <location>
        <position position="181"/>
    </location>
</feature>
<keyword evidence="4 9" id="KW-0479">Metal-binding</keyword>
<evidence type="ECO:0000313" key="11">
    <source>
        <dbReference type="EMBL" id="TFF38527.1"/>
    </source>
</evidence>
<comment type="pathway">
    <text evidence="9">Metabolic intermediate biosynthesis; acetyl-CoA biosynthesis; acetyl-CoA from acetate: step 1/2.</text>
</comment>
<evidence type="ECO:0000256" key="10">
    <source>
        <dbReference type="RuleBase" id="RU003835"/>
    </source>
</evidence>
<feature type="site" description="Transition state stabilizer" evidence="9">
    <location>
        <position position="241"/>
    </location>
</feature>
<evidence type="ECO:0000256" key="1">
    <source>
        <dbReference type="ARBA" id="ARBA00008748"/>
    </source>
</evidence>
<dbReference type="OrthoDB" id="9802453at2"/>
<keyword evidence="3 9" id="KW-0808">Transferase</keyword>
<dbReference type="InterPro" id="IPR023865">
    <property type="entry name" value="Aliphatic_acid_kinase_CS"/>
</dbReference>
<comment type="similarity">
    <text evidence="1 9 10">Belongs to the acetokinase family.</text>
</comment>
<evidence type="ECO:0000256" key="9">
    <source>
        <dbReference type="HAMAP-Rule" id="MF_00020"/>
    </source>
</evidence>
<dbReference type="HAMAP" id="MF_00020">
    <property type="entry name" value="Acetate_kinase"/>
    <property type="match status" value="1"/>
</dbReference>
<feature type="active site" description="Proton donor/acceptor" evidence="9">
    <location>
        <position position="150"/>
    </location>
</feature>
<accession>A0A4Y8SJ41</accession>
<dbReference type="GO" id="GO:0005829">
    <property type="term" value="C:cytosol"/>
    <property type="evidence" value="ECO:0007669"/>
    <property type="project" value="TreeGrafter"/>
</dbReference>
<dbReference type="Gene3D" id="3.30.420.40">
    <property type="match status" value="2"/>
</dbReference>
<feature type="binding site" evidence="9">
    <location>
        <position position="20"/>
    </location>
    <ligand>
        <name>ATP</name>
        <dbReference type="ChEBI" id="CHEBI:30616"/>
    </ligand>
</feature>
<evidence type="ECO:0000256" key="5">
    <source>
        <dbReference type="ARBA" id="ARBA00022741"/>
    </source>
</evidence>
<reference evidence="11 12" key="1">
    <citation type="journal article" date="2017" name="Int. J. Syst. Evol. Microbiol.">
        <title>Mucilaginibacterpsychrotolerans sp. nov., isolated from peatlands.</title>
        <authorList>
            <person name="Deng Y."/>
            <person name="Shen L."/>
            <person name="Xu B."/>
            <person name="Liu Y."/>
            <person name="Gu Z."/>
            <person name="Liu H."/>
            <person name="Zhou Y."/>
        </authorList>
    </citation>
    <scope>NUCLEOTIDE SEQUENCE [LARGE SCALE GENOMIC DNA]</scope>
    <source>
        <strain evidence="11 12">NH7-4</strain>
    </source>
</reference>
<feature type="binding site" evidence="9">
    <location>
        <begin position="208"/>
        <end position="212"/>
    </location>
    <ligand>
        <name>ATP</name>
        <dbReference type="ChEBI" id="CHEBI:30616"/>
    </ligand>
</feature>
<dbReference type="InterPro" id="IPR004372">
    <property type="entry name" value="Ac/propionate_kinase"/>
</dbReference>
<dbReference type="Proteomes" id="UP000297540">
    <property type="component" value="Unassembled WGS sequence"/>
</dbReference>
<evidence type="ECO:0000256" key="6">
    <source>
        <dbReference type="ARBA" id="ARBA00022777"/>
    </source>
</evidence>
<evidence type="ECO:0000256" key="3">
    <source>
        <dbReference type="ARBA" id="ARBA00022679"/>
    </source>
</evidence>
<dbReference type="NCBIfam" id="TIGR00016">
    <property type="entry name" value="ackA"/>
    <property type="match status" value="1"/>
</dbReference>
<dbReference type="GO" id="GO:0006083">
    <property type="term" value="P:acetate metabolic process"/>
    <property type="evidence" value="ECO:0007669"/>
    <property type="project" value="TreeGrafter"/>
</dbReference>
<dbReference type="EC" id="2.7.2.1" evidence="9"/>
<sequence>MPTHSIPCILALNCGSSSLKFCLYGASDLRLLRSGAITQIGGHQGQFEIFDSVHHLLSGKTSACANIHDATGEIIAYLGEHEQDFTLSAIGHRIVQGGPNHREPELITDDLLQQLEDLIYLAPNHLPGELEVIRAIQKNYPKQPQVACFDTAFHRDMPDHVKYYPLPHKFQTKGLMKYGFHGLSYQYIMQKLMETHPEAKQEKIVIAHLGNGASMAAVDNGVGVDTTMGLTPLGGLVMSTRSGDLDPGVLLFLLKEHHLTADELDKLLSNESGLKGIAGTGDVAELLKMEEHYPKAALALTVFCYQARKFIGALAAAMGGLNRLVFTGGIGANSPQIRERICSGLGFMGIAIGEKANNSDIEMISAQPGRVTVQAMQTNEELVIARLVSRVVNNITTK</sequence>
<dbReference type="PANTHER" id="PTHR21060">
    <property type="entry name" value="ACETATE KINASE"/>
    <property type="match status" value="1"/>
</dbReference>
<dbReference type="UniPathway" id="UPA00340">
    <property type="reaction ID" value="UER00458"/>
</dbReference>
<dbReference type="GO" id="GO:0005524">
    <property type="term" value="F:ATP binding"/>
    <property type="evidence" value="ECO:0007669"/>
    <property type="project" value="UniProtKB-KW"/>
</dbReference>
<comment type="cofactor">
    <cofactor evidence="9">
        <name>Mg(2+)</name>
        <dbReference type="ChEBI" id="CHEBI:18420"/>
    </cofactor>
    <cofactor evidence="9">
        <name>Mn(2+)</name>
        <dbReference type="ChEBI" id="CHEBI:29035"/>
    </cofactor>
    <text evidence="9">Mg(2+). Can also accept Mn(2+).</text>
</comment>
<dbReference type="RefSeq" id="WP_133228788.1">
    <property type="nucleotide sequence ID" value="NZ_SOZE01000006.1"/>
</dbReference>
<evidence type="ECO:0000256" key="2">
    <source>
        <dbReference type="ARBA" id="ARBA00022490"/>
    </source>
</evidence>
<comment type="caution">
    <text evidence="9">Lacks conserved residue(s) required for the propagation of feature annotation.</text>
</comment>
<dbReference type="EMBL" id="SOZE01000006">
    <property type="protein sequence ID" value="TFF38527.1"/>
    <property type="molecule type" value="Genomic_DNA"/>
</dbReference>